<evidence type="ECO:0000259" key="2">
    <source>
        <dbReference type="SMART" id="SM00091"/>
    </source>
</evidence>
<feature type="domain" description="PAS" evidence="2">
    <location>
        <begin position="268"/>
        <end position="335"/>
    </location>
</feature>
<gene>
    <name evidence="3" type="ORF">JANAI62_32100</name>
</gene>
<dbReference type="InterPro" id="IPR000014">
    <property type="entry name" value="PAS"/>
</dbReference>
<dbReference type="EMBL" id="BPFH01000006">
    <property type="protein sequence ID" value="GIT96587.1"/>
    <property type="molecule type" value="Genomic_DNA"/>
</dbReference>
<reference evidence="3 4" key="1">
    <citation type="submission" date="2021-05" db="EMBL/GenBank/DDBJ databases">
        <title>Bacteria Genome sequencing.</title>
        <authorList>
            <person name="Takabe Y."/>
            <person name="Nakajima Y."/>
            <person name="Suzuki S."/>
            <person name="Shiozaki T."/>
        </authorList>
    </citation>
    <scope>NUCLEOTIDE SEQUENCE [LARGE SCALE GENOMIC DNA]</scope>
    <source>
        <strain evidence="3 4">AI_62</strain>
    </source>
</reference>
<accession>A0ABQ4NQB8</accession>
<dbReference type="SUPFAM" id="SSF55785">
    <property type="entry name" value="PYP-like sensor domain (PAS domain)"/>
    <property type="match status" value="3"/>
</dbReference>
<protein>
    <submittedName>
        <fullName evidence="3">Diguanylate cyclase</fullName>
    </submittedName>
</protein>
<keyword evidence="1" id="KW-0472">Membrane</keyword>
<organism evidence="3 4">
    <name type="scientific">Jannaschia pagri</name>
    <dbReference type="NCBI Taxonomy" id="2829797"/>
    <lineage>
        <taxon>Bacteria</taxon>
        <taxon>Pseudomonadati</taxon>
        <taxon>Pseudomonadota</taxon>
        <taxon>Alphaproteobacteria</taxon>
        <taxon>Rhodobacterales</taxon>
        <taxon>Roseobacteraceae</taxon>
        <taxon>Jannaschia</taxon>
    </lineage>
</organism>
<evidence type="ECO:0000313" key="3">
    <source>
        <dbReference type="EMBL" id="GIT96587.1"/>
    </source>
</evidence>
<dbReference type="Gene3D" id="3.30.450.20">
    <property type="entry name" value="PAS domain"/>
    <property type="match status" value="1"/>
</dbReference>
<dbReference type="SMART" id="SM00091">
    <property type="entry name" value="PAS"/>
    <property type="match status" value="3"/>
</dbReference>
<dbReference type="Proteomes" id="UP000786693">
    <property type="component" value="Unassembled WGS sequence"/>
</dbReference>
<name>A0ABQ4NQB8_9RHOB</name>
<comment type="caution">
    <text evidence="3">The sequence shown here is derived from an EMBL/GenBank/DDBJ whole genome shotgun (WGS) entry which is preliminary data.</text>
</comment>
<feature type="domain" description="PAS" evidence="2">
    <location>
        <begin position="157"/>
        <end position="225"/>
    </location>
</feature>
<sequence length="539" mass="58713">MSSTALTILALLGGSIAGVLSLTLVLWLAPRARHDLRAAAHETLAEPRHFTFRDGYLIENSENVGFLLSTPIDHLKAWSELIDVLGDIADGVEQAFRDLRDAGRSFRLDGVLGRDRISIMGVRQDEDIRITVSASETAQTTLRVDLASLEALQADTDLLTRSSDTTPTLSWVVDGTGRVIWANAAYCTLAERCAGPDALRGWPMVSLFPEQAGAPAGVTRRQVIDSKGETSWYEITSQPADPSGMRHVHAISLDAVIAAEDNLRTFIQTLTKTFAYLPTGLAIFDREKSLAMFNPALMDMTGLDASWLSRRPKLTDFFDALRDHRKLPEPRDYKAWRDGLSDLSRVDAGGTYRETWTLPTGQTYCVTGRPQADGAVALMLEDISADVHASRAHRDERDALRAALSAADEAIIVFSASGTCVGVNDQARDLLKLSQDGIPDTLDACLVAWRDLFRPSPAWGDLRGVVAGDLQDGDLVDWTETLVDHDGRTITLRVIPGKTGGLTLCFRPTDLPNQDTAPTDRPATTIAAPGTERVEQAVL</sequence>
<dbReference type="InterPro" id="IPR035965">
    <property type="entry name" value="PAS-like_dom_sf"/>
</dbReference>
<evidence type="ECO:0000256" key="1">
    <source>
        <dbReference type="SAM" id="Phobius"/>
    </source>
</evidence>
<keyword evidence="1" id="KW-1133">Transmembrane helix</keyword>
<keyword evidence="4" id="KW-1185">Reference proteome</keyword>
<feature type="transmembrane region" description="Helical" evidence="1">
    <location>
        <begin position="6"/>
        <end position="29"/>
    </location>
</feature>
<evidence type="ECO:0000313" key="4">
    <source>
        <dbReference type="Proteomes" id="UP000786693"/>
    </source>
</evidence>
<dbReference type="RefSeq" id="WP_220750076.1">
    <property type="nucleotide sequence ID" value="NZ_BPFH01000006.1"/>
</dbReference>
<proteinExistence type="predicted"/>
<feature type="domain" description="PAS" evidence="2">
    <location>
        <begin position="398"/>
        <end position="464"/>
    </location>
</feature>
<keyword evidence="1" id="KW-0812">Transmembrane</keyword>